<gene>
    <name evidence="2" type="ORF">PsYK624_036350</name>
</gene>
<dbReference type="OrthoDB" id="268763at2759"/>
<feature type="region of interest" description="Disordered" evidence="1">
    <location>
        <begin position="405"/>
        <end position="449"/>
    </location>
</feature>
<reference evidence="2 3" key="1">
    <citation type="submission" date="2021-08" db="EMBL/GenBank/DDBJ databases">
        <title>Draft Genome Sequence of Phanerochaete sordida strain YK-624.</title>
        <authorList>
            <person name="Mori T."/>
            <person name="Dohra H."/>
            <person name="Suzuki T."/>
            <person name="Kawagishi H."/>
            <person name="Hirai H."/>
        </authorList>
    </citation>
    <scope>NUCLEOTIDE SEQUENCE [LARGE SCALE GENOMIC DNA]</scope>
    <source>
        <strain evidence="2 3">YK-624</strain>
    </source>
</reference>
<name>A0A9P3LB76_9APHY</name>
<proteinExistence type="predicted"/>
<keyword evidence="3" id="KW-1185">Reference proteome</keyword>
<comment type="caution">
    <text evidence="2">The sequence shown here is derived from an EMBL/GenBank/DDBJ whole genome shotgun (WGS) entry which is preliminary data.</text>
</comment>
<evidence type="ECO:0000256" key="1">
    <source>
        <dbReference type="SAM" id="MobiDB-lite"/>
    </source>
</evidence>
<dbReference type="EMBL" id="BPQB01000007">
    <property type="protein sequence ID" value="GJE87552.1"/>
    <property type="molecule type" value="Genomic_DNA"/>
</dbReference>
<feature type="compositionally biased region" description="Low complexity" evidence="1">
    <location>
        <begin position="411"/>
        <end position="433"/>
    </location>
</feature>
<evidence type="ECO:0000313" key="2">
    <source>
        <dbReference type="EMBL" id="GJE87552.1"/>
    </source>
</evidence>
<dbReference type="AlphaFoldDB" id="A0A9P3LB76"/>
<feature type="compositionally biased region" description="Polar residues" evidence="1">
    <location>
        <begin position="434"/>
        <end position="449"/>
    </location>
</feature>
<protein>
    <submittedName>
        <fullName evidence="2">Uncharacterized protein</fullName>
    </submittedName>
</protein>
<sequence>MELAVEDPPPRDDWQDLCTLLGNHFGQTLRTLKISPTSTARFNELMRSTSRAGDVELKHLPLVHLGRLPYLYRLEIELPESAIFYNDDLAHLAQVCPNLEIARLCGQAKFPPSFGPPPLTLEGIIPLTSGCTRLHTLAVVVHAADAADETFKVREHSSRALMRLNVGHSWAKDPLAAAILLSHIAPHLEILRWFAPVSRASVIERPVDPWQKVQDYLPQLQRMRLIERSLMPKPVVLEPPKKAHKEVDATPITVQRGVLVRPAYVDSEMQVDVPERVEMEVQALPDTSEVEVDATPAVAEEAVEAVPQYCEQAIEAIPVQEEKLAETAAEPEATAEEEGFSPTESSVSTHSSLAPMIPSFVPSVHGIVTLPFRAVRIYTYYLSLPLRYMFSFTTPLMPALSDYAATMQKEPQSPSSRSDSQNSMDPMSPSSPSHENANGNASMHSTVGH</sequence>
<organism evidence="2 3">
    <name type="scientific">Phanerochaete sordida</name>
    <dbReference type="NCBI Taxonomy" id="48140"/>
    <lineage>
        <taxon>Eukaryota</taxon>
        <taxon>Fungi</taxon>
        <taxon>Dikarya</taxon>
        <taxon>Basidiomycota</taxon>
        <taxon>Agaricomycotina</taxon>
        <taxon>Agaricomycetes</taxon>
        <taxon>Polyporales</taxon>
        <taxon>Phanerochaetaceae</taxon>
        <taxon>Phanerochaete</taxon>
    </lineage>
</organism>
<evidence type="ECO:0000313" key="3">
    <source>
        <dbReference type="Proteomes" id="UP000703269"/>
    </source>
</evidence>
<feature type="region of interest" description="Disordered" evidence="1">
    <location>
        <begin position="323"/>
        <end position="349"/>
    </location>
</feature>
<dbReference type="Proteomes" id="UP000703269">
    <property type="component" value="Unassembled WGS sequence"/>
</dbReference>
<accession>A0A9P3LB76</accession>